<accession>A0ACC2V040</accession>
<evidence type="ECO:0000313" key="2">
    <source>
        <dbReference type="Proteomes" id="UP001227268"/>
    </source>
</evidence>
<dbReference type="Proteomes" id="UP001227268">
    <property type="component" value="Unassembled WGS sequence"/>
</dbReference>
<reference evidence="1" key="1">
    <citation type="submission" date="2023-04" db="EMBL/GenBank/DDBJ databases">
        <title>Draft Genome sequencing of Naganishia species isolated from polar environments using Oxford Nanopore Technology.</title>
        <authorList>
            <person name="Leo P."/>
            <person name="Venkateswaran K."/>
        </authorList>
    </citation>
    <scope>NUCLEOTIDE SEQUENCE</scope>
    <source>
        <strain evidence="1">MNA-CCFEE 5423</strain>
    </source>
</reference>
<dbReference type="EMBL" id="JASBWT010000039">
    <property type="protein sequence ID" value="KAJ9092367.1"/>
    <property type="molecule type" value="Genomic_DNA"/>
</dbReference>
<name>A0ACC2V040_9TREE</name>
<keyword evidence="2" id="KW-1185">Reference proteome</keyword>
<proteinExistence type="predicted"/>
<protein>
    <submittedName>
        <fullName evidence="1">Uncharacterized protein</fullName>
    </submittedName>
</protein>
<evidence type="ECO:0000313" key="1">
    <source>
        <dbReference type="EMBL" id="KAJ9092367.1"/>
    </source>
</evidence>
<organism evidence="1 2">
    <name type="scientific">Naganishia friedmannii</name>
    <dbReference type="NCBI Taxonomy" id="89922"/>
    <lineage>
        <taxon>Eukaryota</taxon>
        <taxon>Fungi</taxon>
        <taxon>Dikarya</taxon>
        <taxon>Basidiomycota</taxon>
        <taxon>Agaricomycotina</taxon>
        <taxon>Tremellomycetes</taxon>
        <taxon>Filobasidiales</taxon>
        <taxon>Filobasidiaceae</taxon>
        <taxon>Naganishia</taxon>
    </lineage>
</organism>
<comment type="caution">
    <text evidence="1">The sequence shown here is derived from an EMBL/GenBank/DDBJ whole genome shotgun (WGS) entry which is preliminary data.</text>
</comment>
<sequence length="411" mass="46491">MPVDWQGEPSIIQRLFHHDIVLVVADHLAADDYYGSISSLSKTAHTLKDVLQPYLEQKKTKVWMRFEDWSWEKLEESGMQEYAQIGIVECSIDSKLPINNVAPAYIKQSSKKGFTGYAKEQQLVNFYCQPWMMIWKGHPHRASMTIYERFFPGIEVLKFSVDSGAMRAGELHNRATIKRSRDATAAANDIATLLMKKQVLAERSCGGGFEAGTVPRLVFLRYDGYSGTQPVSYGKISSSVQAVGKAGYKYDRQEWSYYGEDEDLSHAEGYYLYQATFDDKEPQQQKQFTSIRIDIHICTANPSSMLFCKRGETWTKGYAIFSDLTEYLAAQHLSATKEDARLDFRLFHNHGKPLVYENVPIFCMCIGGAAAGGNGRLRVLHKSIDKDFANCRLQEGCKRCVGLGEEIVVIT</sequence>
<gene>
    <name evidence="1" type="ORF">QFC21_006869</name>
</gene>